<gene>
    <name evidence="3" type="ORF">AWT59_3266</name>
</gene>
<dbReference type="Pfam" id="PF01548">
    <property type="entry name" value="DEDD_Tnp_IS110"/>
    <property type="match status" value="1"/>
</dbReference>
<proteinExistence type="predicted"/>
<feature type="domain" description="Transposase IS110-like N-terminal" evidence="1">
    <location>
        <begin position="13"/>
        <end position="168"/>
    </location>
</feature>
<organism evidence="3 4">
    <name type="scientific">Candidatus Gallionella acididurans</name>
    <dbReference type="NCBI Taxonomy" id="1796491"/>
    <lineage>
        <taxon>Bacteria</taxon>
        <taxon>Pseudomonadati</taxon>
        <taxon>Pseudomonadota</taxon>
        <taxon>Betaproteobacteria</taxon>
        <taxon>Nitrosomonadales</taxon>
        <taxon>Gallionellaceae</taxon>
        <taxon>Gallionella</taxon>
    </lineage>
</organism>
<dbReference type="PATRIC" id="fig|1796491.3.peg.3586"/>
<dbReference type="InterPro" id="IPR003346">
    <property type="entry name" value="Transposase_20"/>
</dbReference>
<dbReference type="EMBL" id="LSLI01000187">
    <property type="protein sequence ID" value="KXS30607.1"/>
    <property type="molecule type" value="Genomic_DNA"/>
</dbReference>
<dbReference type="NCBIfam" id="NF033542">
    <property type="entry name" value="transpos_IS110"/>
    <property type="match status" value="1"/>
</dbReference>
<reference evidence="3 4" key="2">
    <citation type="submission" date="2016-03" db="EMBL/GenBank/DDBJ databases">
        <title>New uncultured bacterium of the family Gallionellaceae from acid mine drainage: description and reconstruction of genome based on metagenomic analysis of microbial community.</title>
        <authorList>
            <person name="Kadnikov V."/>
            <person name="Ivasenko D."/>
            <person name="Beletsky A."/>
            <person name="Mardanov A."/>
            <person name="Danilova E."/>
            <person name="Pimenov N."/>
            <person name="Karnachuk O."/>
            <person name="Ravin N."/>
        </authorList>
    </citation>
    <scope>NUCLEOTIDE SEQUENCE [LARGE SCALE GENOMIC DNA]</scope>
    <source>
        <strain evidence="3">ShG14-8</strain>
    </source>
</reference>
<dbReference type="GO" id="GO:0004803">
    <property type="term" value="F:transposase activity"/>
    <property type="evidence" value="ECO:0007669"/>
    <property type="project" value="InterPro"/>
</dbReference>
<sequence>MNSLTNQEFTVFIGIDWADTKHDFCLQPANSDQREFGQFPHTVNGIDEWASSIQQRFGSTLAVALELSKGPIVYALQKYDFIVLFPVNPSTLAKYRQAFKPSRAKDDPTDAEYALELLLHHRDVLKPLHPQSAQMRTLLYLVEQRRRIVGDKTRFTNRLRNALKQYYPQALDWFADSDTYVFCDFITRWPTLLQVKRARRASLEVFFSEHNVRFPKLIEERINSIKNAAPLTNDVAVITAHQFQAEILVDLLRVALQSIDRYDKEIAAIAPTLPDYALFNSLPEAGALLAPRLLVAFGEQRDRFQGADEFQKYSGVAPVTERSGNKSWVHWRWQSPTFLRQTMVEWAAQTINKSYWAGAFYRQQRAKGCPRQTAIRALAFKWIRILFRCWQTHTPYDESKYLNALWRRGSPLLKQLGETT</sequence>
<feature type="domain" description="Transposase IS116/IS110/IS902 C-terminal" evidence="2">
    <location>
        <begin position="277"/>
        <end position="362"/>
    </location>
</feature>
<dbReference type="Proteomes" id="UP000070578">
    <property type="component" value="Unassembled WGS sequence"/>
</dbReference>
<dbReference type="GO" id="GO:0003677">
    <property type="term" value="F:DNA binding"/>
    <property type="evidence" value="ECO:0007669"/>
    <property type="project" value="InterPro"/>
</dbReference>
<dbReference type="Pfam" id="PF02371">
    <property type="entry name" value="Transposase_20"/>
    <property type="match status" value="1"/>
</dbReference>
<dbReference type="GO" id="GO:0006313">
    <property type="term" value="P:DNA transposition"/>
    <property type="evidence" value="ECO:0007669"/>
    <property type="project" value="InterPro"/>
</dbReference>
<dbReference type="InterPro" id="IPR047650">
    <property type="entry name" value="Transpos_IS110"/>
</dbReference>
<evidence type="ECO:0000259" key="2">
    <source>
        <dbReference type="Pfam" id="PF02371"/>
    </source>
</evidence>
<evidence type="ECO:0000313" key="4">
    <source>
        <dbReference type="Proteomes" id="UP000070578"/>
    </source>
</evidence>
<evidence type="ECO:0000313" key="3">
    <source>
        <dbReference type="EMBL" id="KXS30607.1"/>
    </source>
</evidence>
<dbReference type="PANTHER" id="PTHR33055:SF3">
    <property type="entry name" value="PUTATIVE TRANSPOSASE FOR IS117-RELATED"/>
    <property type="match status" value="1"/>
</dbReference>
<accession>A0A139BNM6</accession>
<dbReference type="AlphaFoldDB" id="A0A139BNM6"/>
<protein>
    <submittedName>
        <fullName evidence="3">Uncharacterized protein</fullName>
    </submittedName>
</protein>
<dbReference type="PANTHER" id="PTHR33055">
    <property type="entry name" value="TRANSPOSASE FOR INSERTION SEQUENCE ELEMENT IS1111A"/>
    <property type="match status" value="1"/>
</dbReference>
<reference evidence="3 4" key="1">
    <citation type="submission" date="2016-02" db="EMBL/GenBank/DDBJ databases">
        <authorList>
            <person name="Wen L."/>
            <person name="He K."/>
            <person name="Yang H."/>
        </authorList>
    </citation>
    <scope>NUCLEOTIDE SEQUENCE [LARGE SCALE GENOMIC DNA]</scope>
    <source>
        <strain evidence="3">ShG14-8</strain>
    </source>
</reference>
<evidence type="ECO:0000259" key="1">
    <source>
        <dbReference type="Pfam" id="PF01548"/>
    </source>
</evidence>
<name>A0A139BNM6_9PROT</name>
<dbReference type="InterPro" id="IPR002525">
    <property type="entry name" value="Transp_IS110-like_N"/>
</dbReference>
<comment type="caution">
    <text evidence="3">The sequence shown here is derived from an EMBL/GenBank/DDBJ whole genome shotgun (WGS) entry which is preliminary data.</text>
</comment>